<reference evidence="7" key="1">
    <citation type="submission" date="2009-08" db="EMBL/GenBank/DDBJ databases">
        <title>Annotation of Salpingoeca rosetta.</title>
        <authorList>
            <consortium name="The Broad Institute Genome Sequencing Platform"/>
            <person name="Russ C."/>
            <person name="Cuomo C."/>
            <person name="Burger G."/>
            <person name="Gray M.W."/>
            <person name="Holland P.W.H."/>
            <person name="King N."/>
            <person name="Lang F.B.F."/>
            <person name="Roger A.J."/>
            <person name="Ruiz-Trillo I."/>
            <person name="Young S.K."/>
            <person name="Zeng Q."/>
            <person name="Gargeya S."/>
            <person name="Alvarado L."/>
            <person name="Berlin A."/>
            <person name="Chapman S.B."/>
            <person name="Chen Z."/>
            <person name="Freedman E."/>
            <person name="Gellesch M."/>
            <person name="Goldberg J."/>
            <person name="Griggs A."/>
            <person name="Gujja S."/>
            <person name="Heilman E."/>
            <person name="Heiman D."/>
            <person name="Howarth C."/>
            <person name="Mehta T."/>
            <person name="Neiman D."/>
            <person name="Pearson M."/>
            <person name="Roberts A."/>
            <person name="Saif S."/>
            <person name="Shea T."/>
            <person name="Shenoy N."/>
            <person name="Sisk P."/>
            <person name="Stolte C."/>
            <person name="Sykes S."/>
            <person name="White J."/>
            <person name="Yandava C."/>
            <person name="Haas B."/>
            <person name="Nusbaum C."/>
            <person name="Birren B."/>
        </authorList>
    </citation>
    <scope>NUCLEOTIDE SEQUENCE [LARGE SCALE GENOMIC DNA]</scope>
    <source>
        <strain evidence="7">ATCC 50818</strain>
    </source>
</reference>
<dbReference type="InterPro" id="IPR036168">
    <property type="entry name" value="AP2_Mu_C_sf"/>
</dbReference>
<dbReference type="KEGG" id="sre:PTSG_03775"/>
<dbReference type="InterPro" id="IPR011012">
    <property type="entry name" value="Longin-like_dom_sf"/>
</dbReference>
<dbReference type="RefSeq" id="XP_004995503.1">
    <property type="nucleotide sequence ID" value="XM_004995446.1"/>
</dbReference>
<dbReference type="FunCoup" id="F2U5C3">
    <property type="interactions" value="1732"/>
</dbReference>
<evidence type="ECO:0000259" key="6">
    <source>
        <dbReference type="PROSITE" id="PS51072"/>
    </source>
</evidence>
<feature type="domain" description="MHD" evidence="6">
    <location>
        <begin position="178"/>
        <end position="415"/>
    </location>
</feature>
<dbReference type="InterPro" id="IPR001392">
    <property type="entry name" value="Clathrin_mu"/>
</dbReference>
<dbReference type="InterPro" id="IPR028565">
    <property type="entry name" value="MHD"/>
</dbReference>
<evidence type="ECO:0000256" key="4">
    <source>
        <dbReference type="ARBA" id="ARBA00023136"/>
    </source>
</evidence>
<dbReference type="GO" id="GO:0006886">
    <property type="term" value="P:intracellular protein transport"/>
    <property type="evidence" value="ECO:0007669"/>
    <property type="project" value="UniProtKB-UniRule"/>
</dbReference>
<keyword evidence="4" id="KW-0472">Membrane</keyword>
<dbReference type="GO" id="GO:0012505">
    <property type="term" value="C:endomembrane system"/>
    <property type="evidence" value="ECO:0007669"/>
    <property type="project" value="UniProtKB-SubCell"/>
</dbReference>
<dbReference type="PIRSF" id="PIRSF005992">
    <property type="entry name" value="Clathrin_mu"/>
    <property type="match status" value="1"/>
</dbReference>
<organism evidence="8">
    <name type="scientific">Salpingoeca rosetta (strain ATCC 50818 / BSB-021)</name>
    <dbReference type="NCBI Taxonomy" id="946362"/>
    <lineage>
        <taxon>Eukaryota</taxon>
        <taxon>Choanoflagellata</taxon>
        <taxon>Craspedida</taxon>
        <taxon>Salpingoecidae</taxon>
        <taxon>Salpingoeca</taxon>
    </lineage>
</organism>
<dbReference type="CDD" id="cd09252">
    <property type="entry name" value="AP-3_Mu3_Cterm"/>
    <property type="match status" value="1"/>
</dbReference>
<evidence type="ECO:0000256" key="3">
    <source>
        <dbReference type="ARBA" id="ARBA00022927"/>
    </source>
</evidence>
<dbReference type="GO" id="GO:0030131">
    <property type="term" value="C:clathrin adaptor complex"/>
    <property type="evidence" value="ECO:0007669"/>
    <property type="project" value="UniProtKB-UniRule"/>
</dbReference>
<keyword evidence="8" id="KW-1185">Reference proteome</keyword>
<dbReference type="Gene3D" id="3.30.450.60">
    <property type="match status" value="1"/>
</dbReference>
<dbReference type="InParanoid" id="F2U5C3"/>
<dbReference type="SUPFAM" id="SSF64356">
    <property type="entry name" value="SNARE-like"/>
    <property type="match status" value="1"/>
</dbReference>
<dbReference type="Gene3D" id="2.60.40.1170">
    <property type="entry name" value="Mu homology domain, subdomain B"/>
    <property type="match status" value="2"/>
</dbReference>
<dbReference type="GO" id="GO:0016192">
    <property type="term" value="P:vesicle-mediated transport"/>
    <property type="evidence" value="ECO:0007669"/>
    <property type="project" value="InterPro"/>
</dbReference>
<dbReference type="InterPro" id="IPR050431">
    <property type="entry name" value="Adaptor_comp_med_subunit"/>
</dbReference>
<evidence type="ECO:0000313" key="8">
    <source>
        <dbReference type="Proteomes" id="UP000007799"/>
    </source>
</evidence>
<keyword evidence="2 5" id="KW-0813">Transport</keyword>
<proteinExistence type="inferred from homology"/>
<dbReference type="OrthoDB" id="870at2759"/>
<comment type="subcellular location">
    <subcellularLocation>
        <location evidence="1">Endomembrane system</location>
    </subcellularLocation>
</comment>
<gene>
    <name evidence="7" type="ORF">PTSG_03775</name>
</gene>
<dbReference type="eggNOG" id="KOG2740">
    <property type="taxonomic scope" value="Eukaryota"/>
</dbReference>
<dbReference type="Pfam" id="PF00928">
    <property type="entry name" value="Adap_comp_sub"/>
    <property type="match status" value="1"/>
</dbReference>
<comment type="similarity">
    <text evidence="5">Belongs to the adaptor complexes medium subunit family.</text>
</comment>
<evidence type="ECO:0000256" key="2">
    <source>
        <dbReference type="ARBA" id="ARBA00022448"/>
    </source>
</evidence>
<dbReference type="STRING" id="946362.F2U5C3"/>
<dbReference type="PROSITE" id="PS51072">
    <property type="entry name" value="MHD"/>
    <property type="match status" value="1"/>
</dbReference>
<dbReference type="AlphaFoldDB" id="F2U5C3"/>
<accession>F2U5C3</accession>
<dbReference type="PANTHER" id="PTHR10529">
    <property type="entry name" value="AP COMPLEX SUBUNIT MU"/>
    <property type="match status" value="1"/>
</dbReference>
<dbReference type="PRINTS" id="PR00314">
    <property type="entry name" value="CLATHRINADPT"/>
</dbReference>
<dbReference type="EMBL" id="GL832962">
    <property type="protein sequence ID" value="EGD83139.1"/>
    <property type="molecule type" value="Genomic_DNA"/>
</dbReference>
<dbReference type="SUPFAM" id="SSF49447">
    <property type="entry name" value="Second domain of Mu2 adaptin subunit (ap50) of ap2 adaptor"/>
    <property type="match status" value="1"/>
</dbReference>
<dbReference type="CDD" id="cd14837">
    <property type="entry name" value="AP3_Mu_N"/>
    <property type="match status" value="1"/>
</dbReference>
<dbReference type="OMA" id="INVHFTI"/>
<name>F2U5C3_SALR5</name>
<keyword evidence="3 5" id="KW-0653">Protein transport</keyword>
<protein>
    <recommendedName>
        <fullName evidence="6">MHD domain-containing protein</fullName>
    </recommendedName>
</protein>
<evidence type="ECO:0000256" key="5">
    <source>
        <dbReference type="PIRNR" id="PIRNR005992"/>
    </source>
</evidence>
<evidence type="ECO:0000313" key="7">
    <source>
        <dbReference type="EMBL" id="EGD83139.1"/>
    </source>
</evidence>
<dbReference type="GeneID" id="16076084"/>
<dbReference type="Proteomes" id="UP000007799">
    <property type="component" value="Unassembled WGS sequence"/>
</dbReference>
<evidence type="ECO:0000256" key="1">
    <source>
        <dbReference type="ARBA" id="ARBA00004308"/>
    </source>
</evidence>
<sequence>MTITSFYLIGKAGDVLIEKHHRSPLPRSVLDPLQEEITKASRHEDVPSVVSGPKHYLINILRENIFYVGVCPSEVPPLFVIELLRRIVSIFENYLGTAPKEKLVRREAVLLYQLLEEVVDNGFPLTTEPNVLEALIMKPTVLNMALRGVGRKKTVEDTLPSGQLSATHWRKSNVKYSTNECFIDVEEHVSAIVSRSGNPVTASAKGKVICRCHLSGMPDCTLSFADGGRCLDDISLHPCVRIARWQNERIMSFIPPDGKFELAGYRVYNVPTLPFNIRGMVNYKQAGGGRIEIDISPKGAVVCDNVELAVEFPKAVNGVTVNTSFGNWSFEELTKTLRWTIRKLPERETQTLRGSVSLAVSEAIPDGNPTIQANFRVQGATASGLKVKELIIYNEKYRAYKGVKYVSMADDYQVRM</sequence>